<feature type="compositionally biased region" description="Low complexity" evidence="1">
    <location>
        <begin position="42"/>
        <end position="65"/>
    </location>
</feature>
<feature type="region of interest" description="Disordered" evidence="1">
    <location>
        <begin position="38"/>
        <end position="86"/>
    </location>
</feature>
<evidence type="ECO:0000256" key="1">
    <source>
        <dbReference type="SAM" id="MobiDB-lite"/>
    </source>
</evidence>
<comment type="caution">
    <text evidence="3">The sequence shown here is derived from an EMBL/GenBank/DDBJ whole genome shotgun (WGS) entry which is preliminary data.</text>
</comment>
<dbReference type="EMBL" id="CAJOBC010009104">
    <property type="protein sequence ID" value="CAF3979410.1"/>
    <property type="molecule type" value="Genomic_DNA"/>
</dbReference>
<evidence type="ECO:0000313" key="2">
    <source>
        <dbReference type="EMBL" id="CAF1022678.1"/>
    </source>
</evidence>
<dbReference type="EMBL" id="CAJOBA010007050">
    <property type="protein sequence ID" value="CAF3791124.1"/>
    <property type="molecule type" value="Genomic_DNA"/>
</dbReference>
<dbReference type="EMBL" id="CAJNOK010007042">
    <property type="protein sequence ID" value="CAF1022678.1"/>
    <property type="molecule type" value="Genomic_DNA"/>
</dbReference>
<dbReference type="Proteomes" id="UP000682733">
    <property type="component" value="Unassembled WGS sequence"/>
</dbReference>
<evidence type="ECO:0000313" key="6">
    <source>
        <dbReference type="Proteomes" id="UP000663829"/>
    </source>
</evidence>
<evidence type="ECO:0000313" key="4">
    <source>
        <dbReference type="EMBL" id="CAF3791124.1"/>
    </source>
</evidence>
<keyword evidence="6" id="KW-1185">Reference proteome</keyword>
<reference evidence="3" key="1">
    <citation type="submission" date="2021-02" db="EMBL/GenBank/DDBJ databases">
        <authorList>
            <person name="Nowell W R."/>
        </authorList>
    </citation>
    <scope>NUCLEOTIDE SEQUENCE</scope>
</reference>
<dbReference type="Proteomes" id="UP000677228">
    <property type="component" value="Unassembled WGS sequence"/>
</dbReference>
<dbReference type="Proteomes" id="UP000663829">
    <property type="component" value="Unassembled WGS sequence"/>
</dbReference>
<dbReference type="Proteomes" id="UP000681722">
    <property type="component" value="Unassembled WGS sequence"/>
</dbReference>
<organism evidence="3 6">
    <name type="scientific">Didymodactylos carnosus</name>
    <dbReference type="NCBI Taxonomy" id="1234261"/>
    <lineage>
        <taxon>Eukaryota</taxon>
        <taxon>Metazoa</taxon>
        <taxon>Spiralia</taxon>
        <taxon>Gnathifera</taxon>
        <taxon>Rotifera</taxon>
        <taxon>Eurotatoria</taxon>
        <taxon>Bdelloidea</taxon>
        <taxon>Philodinida</taxon>
        <taxon>Philodinidae</taxon>
        <taxon>Didymodactylos</taxon>
    </lineage>
</organism>
<gene>
    <name evidence="3" type="ORF">GPM918_LOCUS24432</name>
    <name evidence="2" type="ORF">OVA965_LOCUS15583</name>
    <name evidence="5" type="ORF">SRO942_LOCUS24433</name>
    <name evidence="4" type="ORF">TMI583_LOCUS15586</name>
</gene>
<accession>A0A814XPE4</accession>
<sequence length="86" mass="9138">MCTSLGDALPMISSPRIFWVLTSPGDPVSHFIETRPWSSSLSTGVPVVPRRPTRTSGPSTTASSSRRIRQPGAPTHTPVTAKVPGE</sequence>
<name>A0A814XPE4_9BILA</name>
<protein>
    <submittedName>
        <fullName evidence="3">Uncharacterized protein</fullName>
    </submittedName>
</protein>
<evidence type="ECO:0000313" key="3">
    <source>
        <dbReference type="EMBL" id="CAF1215573.1"/>
    </source>
</evidence>
<evidence type="ECO:0000313" key="5">
    <source>
        <dbReference type="EMBL" id="CAF3979410.1"/>
    </source>
</evidence>
<dbReference type="AlphaFoldDB" id="A0A814XPE4"/>
<proteinExistence type="predicted"/>
<dbReference type="EMBL" id="CAJNOQ010009101">
    <property type="protein sequence ID" value="CAF1215573.1"/>
    <property type="molecule type" value="Genomic_DNA"/>
</dbReference>